<accession>A0AAV9XFQ7</accession>
<dbReference type="Proteomes" id="UP001365542">
    <property type="component" value="Unassembled WGS sequence"/>
</dbReference>
<name>A0AAV9XFQ7_9PEZI</name>
<dbReference type="InterPro" id="IPR024336">
    <property type="entry name" value="tRNA_splic_suSen54_N"/>
</dbReference>
<feature type="domain" description="tRNA-splicing endonuclease subunit Sen54 N-terminal" evidence="4">
    <location>
        <begin position="66"/>
        <end position="134"/>
    </location>
</feature>
<dbReference type="EMBL" id="JAVHJO010000005">
    <property type="protein sequence ID" value="KAK6540411.1"/>
    <property type="molecule type" value="Genomic_DNA"/>
</dbReference>
<proteinExistence type="inferred from homology"/>
<dbReference type="PANTHER" id="PTHR21027:SF1">
    <property type="entry name" value="TRNA-SPLICING ENDONUCLEASE SUBUNIT SEN54"/>
    <property type="match status" value="1"/>
</dbReference>
<feature type="compositionally biased region" description="Gly residues" evidence="3">
    <location>
        <begin position="387"/>
        <end position="398"/>
    </location>
</feature>
<dbReference type="PANTHER" id="PTHR21027">
    <property type="entry name" value="TRNA-SPLICING ENDONUCLEASE SUBUNIT SEN54"/>
    <property type="match status" value="1"/>
</dbReference>
<dbReference type="GO" id="GO:0000379">
    <property type="term" value="P:tRNA-type intron splice site recognition and cleavage"/>
    <property type="evidence" value="ECO:0007669"/>
    <property type="project" value="TreeGrafter"/>
</dbReference>
<evidence type="ECO:0000313" key="6">
    <source>
        <dbReference type="Proteomes" id="UP001365542"/>
    </source>
</evidence>
<evidence type="ECO:0000313" key="5">
    <source>
        <dbReference type="EMBL" id="KAK6540411.1"/>
    </source>
</evidence>
<evidence type="ECO:0000256" key="2">
    <source>
        <dbReference type="ARBA" id="ARBA00022694"/>
    </source>
</evidence>
<dbReference type="Pfam" id="PF12928">
    <property type="entry name" value="tRNA_int_end_N2"/>
    <property type="match status" value="1"/>
</dbReference>
<keyword evidence="5" id="KW-0540">Nuclease</keyword>
<feature type="region of interest" description="Disordered" evidence="3">
    <location>
        <begin position="369"/>
        <end position="398"/>
    </location>
</feature>
<comment type="similarity">
    <text evidence="1">Belongs to the SEN54 family.</text>
</comment>
<evidence type="ECO:0000259" key="4">
    <source>
        <dbReference type="Pfam" id="PF12928"/>
    </source>
</evidence>
<keyword evidence="6" id="KW-1185">Reference proteome</keyword>
<keyword evidence="5" id="KW-0255">Endonuclease</keyword>
<evidence type="ECO:0000256" key="1">
    <source>
        <dbReference type="ARBA" id="ARBA00005736"/>
    </source>
</evidence>
<evidence type="ECO:0000256" key="3">
    <source>
        <dbReference type="SAM" id="MobiDB-lite"/>
    </source>
</evidence>
<dbReference type="InterPro" id="IPR024337">
    <property type="entry name" value="tRNA_splic_suSen54"/>
</dbReference>
<dbReference type="GO" id="GO:0004519">
    <property type="term" value="F:endonuclease activity"/>
    <property type="evidence" value="ECO:0007669"/>
    <property type="project" value="UniProtKB-KW"/>
</dbReference>
<gene>
    <name evidence="5" type="primary">SEN54</name>
    <name evidence="5" type="ORF">TWF694_009209</name>
</gene>
<keyword evidence="2" id="KW-0819">tRNA processing</keyword>
<reference evidence="5 6" key="1">
    <citation type="submission" date="2019-10" db="EMBL/GenBank/DDBJ databases">
        <authorList>
            <person name="Palmer J.M."/>
        </authorList>
    </citation>
    <scope>NUCLEOTIDE SEQUENCE [LARGE SCALE GENOMIC DNA]</scope>
    <source>
        <strain evidence="5 6">TWF694</strain>
    </source>
</reference>
<sequence>METDGVAGGIDDADIDLSDETQDFRFLAAITKKGGGNIPKRGEKDFEPDGTNLQSSTLDDSRDAMFQALSVERMHTGKNRLTATWHPTRRLAKIHTTHGTHFKSMGRADSTGTTYLLPEELIYMVERGSLECFYHEPDDSIDLNVPMSVQAVYAAALESTGGLERYQVYAHLRRYGYIVYRNPKEQYDELFKSVGYQNKRTEYGGLGWRVWGLGIFGALFRGTFLGNQKGDPFAPMVPPGSYRRYREIYDRLLIPRTSPVRLAERGEDEKFRITFQVWKPRPNFRKSAPGPPDFYICVVSTKDTRLPSLVQIEGLLEGIPDEEGLEGAPKGLYQGLKEGKKSVVLAVVDTGVISYMRYSDSRFGDFILDVDPPAKGGKGKNPPKQGQGKGGAGQGKKK</sequence>
<protein>
    <submittedName>
        <fullName evidence="5">tRNA-splicing endonuclease subunit sen54</fullName>
    </submittedName>
</protein>
<organism evidence="5 6">
    <name type="scientific">Orbilia ellipsospora</name>
    <dbReference type="NCBI Taxonomy" id="2528407"/>
    <lineage>
        <taxon>Eukaryota</taxon>
        <taxon>Fungi</taxon>
        <taxon>Dikarya</taxon>
        <taxon>Ascomycota</taxon>
        <taxon>Pezizomycotina</taxon>
        <taxon>Orbiliomycetes</taxon>
        <taxon>Orbiliales</taxon>
        <taxon>Orbiliaceae</taxon>
        <taxon>Orbilia</taxon>
    </lineage>
</organism>
<keyword evidence="5" id="KW-0378">Hydrolase</keyword>
<dbReference type="GO" id="GO:0000214">
    <property type="term" value="C:tRNA-intron endonuclease complex"/>
    <property type="evidence" value="ECO:0007669"/>
    <property type="project" value="TreeGrafter"/>
</dbReference>
<dbReference type="AlphaFoldDB" id="A0AAV9XFQ7"/>
<feature type="region of interest" description="Disordered" evidence="3">
    <location>
        <begin position="34"/>
        <end position="55"/>
    </location>
</feature>
<comment type="caution">
    <text evidence="5">The sequence shown here is derived from an EMBL/GenBank/DDBJ whole genome shotgun (WGS) entry which is preliminary data.</text>
</comment>